<dbReference type="SUPFAM" id="SSF109854">
    <property type="entry name" value="DinB/YfiT-like putative metalloenzymes"/>
    <property type="match status" value="1"/>
</dbReference>
<gene>
    <name evidence="2" type="ORF">Mco01_23970</name>
</gene>
<name>A0ABQ4FX70_9ACTN</name>
<dbReference type="InterPro" id="IPR017520">
    <property type="entry name" value="CHP03086"/>
</dbReference>
<comment type="caution">
    <text evidence="2">The sequence shown here is derived from an EMBL/GenBank/DDBJ whole genome shotgun (WGS) entry which is preliminary data.</text>
</comment>
<evidence type="ECO:0000259" key="1">
    <source>
        <dbReference type="Pfam" id="PF11716"/>
    </source>
</evidence>
<dbReference type="EMBL" id="BOOC01000007">
    <property type="protein sequence ID" value="GIH39397.1"/>
    <property type="molecule type" value="Genomic_DNA"/>
</dbReference>
<dbReference type="InterPro" id="IPR017517">
    <property type="entry name" value="Maleyloyr_isom"/>
</dbReference>
<dbReference type="NCBIfam" id="TIGR03086">
    <property type="entry name" value="TIGR03086 family metal-binding protein"/>
    <property type="match status" value="1"/>
</dbReference>
<dbReference type="Gene3D" id="1.20.120.450">
    <property type="entry name" value="dinb family like domain"/>
    <property type="match status" value="1"/>
</dbReference>
<dbReference type="Pfam" id="PF11716">
    <property type="entry name" value="MDMPI_N"/>
    <property type="match status" value="1"/>
</dbReference>
<organism evidence="2 3">
    <name type="scientific">Microbispora corallina</name>
    <dbReference type="NCBI Taxonomy" id="83302"/>
    <lineage>
        <taxon>Bacteria</taxon>
        <taxon>Bacillati</taxon>
        <taxon>Actinomycetota</taxon>
        <taxon>Actinomycetes</taxon>
        <taxon>Streptosporangiales</taxon>
        <taxon>Streptosporangiaceae</taxon>
        <taxon>Microbispora</taxon>
    </lineage>
</organism>
<dbReference type="NCBIfam" id="TIGR03083">
    <property type="entry name" value="maleylpyruvate isomerase family mycothiol-dependent enzyme"/>
    <property type="match status" value="1"/>
</dbReference>
<evidence type="ECO:0000313" key="3">
    <source>
        <dbReference type="Proteomes" id="UP000603904"/>
    </source>
</evidence>
<feature type="domain" description="Mycothiol-dependent maleylpyruvate isomerase metal-binding" evidence="1">
    <location>
        <begin position="9"/>
        <end position="130"/>
    </location>
</feature>
<protein>
    <submittedName>
        <fullName evidence="2">TIGR03086 family protein</fullName>
    </submittedName>
</protein>
<reference evidence="2 3" key="1">
    <citation type="submission" date="2021-01" db="EMBL/GenBank/DDBJ databases">
        <title>Whole genome shotgun sequence of Microbispora corallina NBRC 16416.</title>
        <authorList>
            <person name="Komaki H."/>
            <person name="Tamura T."/>
        </authorList>
    </citation>
    <scope>NUCLEOTIDE SEQUENCE [LARGE SCALE GENOMIC DNA]</scope>
    <source>
        <strain evidence="2 3">NBRC 16416</strain>
    </source>
</reference>
<keyword evidence="3" id="KW-1185">Reference proteome</keyword>
<accession>A0ABQ4FX70</accession>
<dbReference type="Proteomes" id="UP000603904">
    <property type="component" value="Unassembled WGS sequence"/>
</dbReference>
<evidence type="ECO:0000313" key="2">
    <source>
        <dbReference type="EMBL" id="GIH39397.1"/>
    </source>
</evidence>
<dbReference type="InterPro" id="IPR024344">
    <property type="entry name" value="MDMPI_metal-binding"/>
</dbReference>
<proteinExistence type="predicted"/>
<sequence>MIDIRDAYRRALDGFGNRLHLVRDDQWELPTPCVDWDVRGLVNHLVTENLWAPELLAGRRMAEMGETFEGDVLGADPVKAFEVSAQGAVQAVYAEGALTAATHLSFGDVTGEEYITELFADALIHTWDLARAIGGPERLEPDLVAKCAEWFAQAREGYRLAGVMGDEQGLPEDAEQALPEDADEQTRLLVAWGRTP</sequence>
<dbReference type="RefSeq" id="WP_204056932.1">
    <property type="nucleotide sequence ID" value="NZ_BAAAGP010000015.1"/>
</dbReference>
<dbReference type="InterPro" id="IPR034660">
    <property type="entry name" value="DinB/YfiT-like"/>
</dbReference>